<keyword evidence="2" id="KW-1185">Reference proteome</keyword>
<organism evidence="1 2">
    <name type="scientific">Lasiodiplodia mahajangana</name>
    <dbReference type="NCBI Taxonomy" id="1108764"/>
    <lineage>
        <taxon>Eukaryota</taxon>
        <taxon>Fungi</taxon>
        <taxon>Dikarya</taxon>
        <taxon>Ascomycota</taxon>
        <taxon>Pezizomycotina</taxon>
        <taxon>Dothideomycetes</taxon>
        <taxon>Dothideomycetes incertae sedis</taxon>
        <taxon>Botryosphaeriales</taxon>
        <taxon>Botryosphaeriaceae</taxon>
        <taxon>Lasiodiplodia</taxon>
    </lineage>
</organism>
<dbReference type="EMBL" id="JAPUUL010000275">
    <property type="protein sequence ID" value="KAJ8131524.1"/>
    <property type="molecule type" value="Genomic_DNA"/>
</dbReference>
<evidence type="ECO:0000313" key="2">
    <source>
        <dbReference type="Proteomes" id="UP001153332"/>
    </source>
</evidence>
<sequence>MDDLTLTRHPGVGEGRRIQQAMAGKRSTRAADSVQDKIARQHRRLIAPTPRTSNNTALLTQVSPTVGFDRPGELSFASRVVRAQKAWM</sequence>
<reference evidence="1" key="1">
    <citation type="submission" date="2022-12" db="EMBL/GenBank/DDBJ databases">
        <title>Genome Sequence of Lasiodiplodia mahajangana.</title>
        <authorList>
            <person name="Buettner E."/>
        </authorList>
    </citation>
    <scope>NUCLEOTIDE SEQUENCE</scope>
    <source>
        <strain evidence="1">VT137</strain>
    </source>
</reference>
<name>A0ACC2JVH2_9PEZI</name>
<protein>
    <submittedName>
        <fullName evidence="1">Uncharacterized protein</fullName>
    </submittedName>
</protein>
<proteinExistence type="predicted"/>
<accession>A0ACC2JVH2</accession>
<comment type="caution">
    <text evidence="1">The sequence shown here is derived from an EMBL/GenBank/DDBJ whole genome shotgun (WGS) entry which is preliminary data.</text>
</comment>
<dbReference type="Proteomes" id="UP001153332">
    <property type="component" value="Unassembled WGS sequence"/>
</dbReference>
<evidence type="ECO:0000313" key="1">
    <source>
        <dbReference type="EMBL" id="KAJ8131524.1"/>
    </source>
</evidence>
<gene>
    <name evidence="1" type="ORF">O1611_g2101</name>
</gene>